<dbReference type="Gene3D" id="3.80.10.10">
    <property type="entry name" value="Ribonuclease Inhibitor"/>
    <property type="match status" value="4"/>
</dbReference>
<gene>
    <name evidence="4" type="ORF">FVE85_3774</name>
</gene>
<protein>
    <submittedName>
        <fullName evidence="4">Putative adenylate cyclase regulatory protein</fullName>
    </submittedName>
</protein>
<dbReference type="PANTHER" id="PTHR13318">
    <property type="entry name" value="PARTNER OF PAIRED, ISOFORM B-RELATED"/>
    <property type="match status" value="1"/>
</dbReference>
<dbReference type="EMBL" id="VRMN01000010">
    <property type="protein sequence ID" value="KAA8492336.1"/>
    <property type="molecule type" value="Genomic_DNA"/>
</dbReference>
<proteinExistence type="predicted"/>
<accession>A0A5J4YLM9</accession>
<feature type="compositionally biased region" description="Low complexity" evidence="2">
    <location>
        <begin position="40"/>
        <end position="75"/>
    </location>
</feature>
<dbReference type="SUPFAM" id="SSF52047">
    <property type="entry name" value="RNI-like"/>
    <property type="match status" value="1"/>
</dbReference>
<dbReference type="SMART" id="SM00367">
    <property type="entry name" value="LRR_CC"/>
    <property type="match status" value="9"/>
</dbReference>
<dbReference type="Pfam" id="PF23598">
    <property type="entry name" value="LRR_14"/>
    <property type="match status" value="1"/>
</dbReference>
<dbReference type="SUPFAM" id="SSF52058">
    <property type="entry name" value="L domain-like"/>
    <property type="match status" value="1"/>
</dbReference>
<name>A0A5J4YLM9_PORPP</name>
<dbReference type="GO" id="GO:0031146">
    <property type="term" value="P:SCF-dependent proteasomal ubiquitin-dependent protein catabolic process"/>
    <property type="evidence" value="ECO:0007669"/>
    <property type="project" value="TreeGrafter"/>
</dbReference>
<dbReference type="GO" id="GO:0019005">
    <property type="term" value="C:SCF ubiquitin ligase complex"/>
    <property type="evidence" value="ECO:0007669"/>
    <property type="project" value="TreeGrafter"/>
</dbReference>
<dbReference type="AlphaFoldDB" id="A0A5J4YLM9"/>
<dbReference type="InterPro" id="IPR001611">
    <property type="entry name" value="Leu-rich_rpt"/>
</dbReference>
<sequence>MRDGRGEGEGESGTARELGAMGAALSSRQEREQPEEDEWSLASRFSSPSVSSPVAREASLPSSEALPSSAASSPSRLGFRRWSWHARYASRANAAGSFDRAAAAPEQQAHTQGARSASASLPSSASMFSSASSGSSSSSRRRRKPRRSLFSLRLVARHFNMIPGSSSEEDEPDPLVPGNDSFPRSAGRHELVLLQYPPPLPYDPCDKVRSDDPRIPFPLQVGSPGHQFHAPTLQELCLFAICREDPELTKVPLHLMPVLVVRVLLNLLLSSERATPEALVKIAAASPLAFETLRVRMCNRPNMSWLRAVPSLSETLKELDLRGLVSLSDEALPILASARSLRVLNLSSCIGLTSFALRDLALLEELEELYLENIPELDDSVLEHLSALPRLKRLSLSGCNRVSDAGVKFLKRCSSLTHLSLTQCFCVTDKSLKLLLESCGPQFEVLKLTSTRATQEIGGVLQTCTNLRELHLGGIVLERDEACEWLGSLTRLESLFLDRTGVGDQVLATIDSLFNLRELSVAYTSVSDRGVINHVSRLQALEVLDLEYTYVTDNAVECGLRKLVNLKKLNLAETSVTDAGLSGLLPLHRLEELDLSGSGISGTSCPNLSRLVHLRHLSVDASNVNFVSRLSALTELESLDLFSCKVADSVVPALRKLTKLKRLEICGGRLTNHGLMMMAGLHSLEYLNVANNQGVSNSGVASLHENRNLRNLNLAGTSVSDAVVPALERFPALETLCIRGCDKLSGAARQRLSRNERFVIVGEKIMESEI</sequence>
<organism evidence="4 5">
    <name type="scientific">Porphyridium purpureum</name>
    <name type="common">Red alga</name>
    <name type="synonym">Porphyridium cruentum</name>
    <dbReference type="NCBI Taxonomy" id="35688"/>
    <lineage>
        <taxon>Eukaryota</taxon>
        <taxon>Rhodophyta</taxon>
        <taxon>Bangiophyceae</taxon>
        <taxon>Porphyridiales</taxon>
        <taxon>Porphyridiaceae</taxon>
        <taxon>Porphyridium</taxon>
    </lineage>
</organism>
<keyword evidence="5" id="KW-1185">Reference proteome</keyword>
<feature type="region of interest" description="Disordered" evidence="2">
    <location>
        <begin position="95"/>
        <end position="145"/>
    </location>
</feature>
<dbReference type="OrthoDB" id="2127at2759"/>
<dbReference type="OMA" id="YCDHISD"/>
<comment type="caution">
    <text evidence="4">The sequence shown here is derived from an EMBL/GenBank/DDBJ whole genome shotgun (WGS) entry which is preliminary data.</text>
</comment>
<reference evidence="5" key="1">
    <citation type="journal article" date="2019" name="Nat. Commun.">
        <title>Expansion of phycobilisome linker gene families in mesophilic red algae.</title>
        <authorList>
            <person name="Lee J."/>
            <person name="Kim D."/>
            <person name="Bhattacharya D."/>
            <person name="Yoon H.S."/>
        </authorList>
    </citation>
    <scope>NUCLEOTIDE SEQUENCE [LARGE SCALE GENOMIC DNA]</scope>
    <source>
        <strain evidence="5">CCMP 1328</strain>
    </source>
</reference>
<feature type="region of interest" description="Disordered" evidence="2">
    <location>
        <begin position="1"/>
        <end position="76"/>
    </location>
</feature>
<evidence type="ECO:0000313" key="5">
    <source>
        <dbReference type="Proteomes" id="UP000324585"/>
    </source>
</evidence>
<feature type="domain" description="Disease resistance R13L4/SHOC-2-like LRR" evidence="3">
    <location>
        <begin position="530"/>
        <end position="735"/>
    </location>
</feature>
<dbReference type="Pfam" id="PF13516">
    <property type="entry name" value="LRR_6"/>
    <property type="match status" value="1"/>
</dbReference>
<dbReference type="InterPro" id="IPR006553">
    <property type="entry name" value="Leu-rich_rpt_Cys-con_subtyp"/>
</dbReference>
<evidence type="ECO:0000313" key="4">
    <source>
        <dbReference type="EMBL" id="KAA8492336.1"/>
    </source>
</evidence>
<dbReference type="InterPro" id="IPR032675">
    <property type="entry name" value="LRR_dom_sf"/>
</dbReference>
<dbReference type="Proteomes" id="UP000324585">
    <property type="component" value="Unassembled WGS sequence"/>
</dbReference>
<evidence type="ECO:0000259" key="3">
    <source>
        <dbReference type="Pfam" id="PF23598"/>
    </source>
</evidence>
<evidence type="ECO:0000256" key="2">
    <source>
        <dbReference type="SAM" id="MobiDB-lite"/>
    </source>
</evidence>
<evidence type="ECO:0000256" key="1">
    <source>
        <dbReference type="ARBA" id="ARBA00022737"/>
    </source>
</evidence>
<feature type="compositionally biased region" description="Low complexity" evidence="2">
    <location>
        <begin position="114"/>
        <end position="138"/>
    </location>
</feature>
<keyword evidence="1" id="KW-0677">Repeat</keyword>
<dbReference type="InterPro" id="IPR055414">
    <property type="entry name" value="LRR_R13L4/SHOC2-like"/>
</dbReference>